<organism evidence="1 2">
    <name type="scientific">Entomophthora muscae</name>
    <dbReference type="NCBI Taxonomy" id="34485"/>
    <lineage>
        <taxon>Eukaryota</taxon>
        <taxon>Fungi</taxon>
        <taxon>Fungi incertae sedis</taxon>
        <taxon>Zoopagomycota</taxon>
        <taxon>Entomophthoromycotina</taxon>
        <taxon>Entomophthoromycetes</taxon>
        <taxon>Entomophthorales</taxon>
        <taxon>Entomophthoraceae</taxon>
        <taxon>Entomophthora</taxon>
    </lineage>
</organism>
<keyword evidence="2" id="KW-1185">Reference proteome</keyword>
<protein>
    <submittedName>
        <fullName evidence="1">Uncharacterized protein</fullName>
    </submittedName>
</protein>
<evidence type="ECO:0000313" key="2">
    <source>
        <dbReference type="Proteomes" id="UP001165960"/>
    </source>
</evidence>
<sequence>MDLPNKQIIIYPRGVYMDVQPIWHSMNLVSLSAFLFGGVKAGSAEDLNILYTEFANRYHDHACAAFNWYPISEYLINHTYYPDSWITDDKCGHVFCQYVFCISKSAHGEWLQRDSPGGFENWIYDATSFQRDGSRITVV</sequence>
<name>A0ACC2RX18_9FUNG</name>
<proteinExistence type="predicted"/>
<accession>A0ACC2RX18</accession>
<evidence type="ECO:0000313" key="1">
    <source>
        <dbReference type="EMBL" id="KAJ9054535.1"/>
    </source>
</evidence>
<dbReference type="Proteomes" id="UP001165960">
    <property type="component" value="Unassembled WGS sequence"/>
</dbReference>
<comment type="caution">
    <text evidence="1">The sequence shown here is derived from an EMBL/GenBank/DDBJ whole genome shotgun (WGS) entry which is preliminary data.</text>
</comment>
<dbReference type="EMBL" id="QTSX02006439">
    <property type="protein sequence ID" value="KAJ9054535.1"/>
    <property type="molecule type" value="Genomic_DNA"/>
</dbReference>
<reference evidence="1" key="1">
    <citation type="submission" date="2022-04" db="EMBL/GenBank/DDBJ databases">
        <title>Genome of the entomopathogenic fungus Entomophthora muscae.</title>
        <authorList>
            <person name="Elya C."/>
            <person name="Lovett B.R."/>
            <person name="Lee E."/>
            <person name="Macias A.M."/>
            <person name="Hajek A.E."/>
            <person name="De Bivort B.L."/>
            <person name="Kasson M.T."/>
            <person name="De Fine Licht H.H."/>
            <person name="Stajich J.E."/>
        </authorList>
    </citation>
    <scope>NUCLEOTIDE SEQUENCE</scope>
    <source>
        <strain evidence="1">Berkeley</strain>
    </source>
</reference>
<gene>
    <name evidence="1" type="ORF">DSO57_1013408</name>
</gene>